<proteinExistence type="predicted"/>
<dbReference type="SUPFAM" id="SSF53335">
    <property type="entry name" value="S-adenosyl-L-methionine-dependent methyltransferases"/>
    <property type="match status" value="1"/>
</dbReference>
<evidence type="ECO:0000256" key="1">
    <source>
        <dbReference type="SAM" id="SignalP"/>
    </source>
</evidence>
<gene>
    <name evidence="2" type="ORF">BAL341_2494</name>
</gene>
<sequence length="281" mass="31611">MSIIMIKKTTLISIIISSLVFSIAQVNASDDTALLQQLANSEQRGNEHKARNLYRNPTETLQFFGLRPDMSVLEIWPGHGWYTEILAPYLKDRGRLTLAQFRHNDGSLKDERSIFWAKVSERLAKRIADNADYFGNPDMVELEPPLFYPAPSEQFDLVLTFRNAHIWNEDGHLFATLQSLYQTLKPGGVLGMVEHRSARLSDISSSAVDGYLDEAYVIQAAELAGFELVASSELNANPLDTKNYPKGVYALPPALAMGQYNKEHYLAIGESDRMTLKFIKP</sequence>
<feature type="chain" id="PRO_5019850436" evidence="1">
    <location>
        <begin position="29"/>
        <end position="281"/>
    </location>
</feature>
<dbReference type="InterPro" id="IPR016980">
    <property type="entry name" value="S-AdoMet-dep_MeTrfase_Alr7345"/>
</dbReference>
<evidence type="ECO:0000313" key="2">
    <source>
        <dbReference type="EMBL" id="VHO05411.1"/>
    </source>
</evidence>
<name>A0A486XU27_9GAMM</name>
<feature type="signal peptide" evidence="1">
    <location>
        <begin position="1"/>
        <end position="28"/>
    </location>
</feature>
<dbReference type="PIRSF" id="PIRSF031679">
    <property type="entry name" value="Mtase_Alr7345_prd"/>
    <property type="match status" value="1"/>
</dbReference>
<dbReference type="InterPro" id="IPR029063">
    <property type="entry name" value="SAM-dependent_MTases_sf"/>
</dbReference>
<dbReference type="Gene3D" id="3.40.50.150">
    <property type="entry name" value="Vaccinia Virus protein VP39"/>
    <property type="match status" value="1"/>
</dbReference>
<dbReference type="EMBL" id="CAAJGR010000121">
    <property type="protein sequence ID" value="VHO05411.1"/>
    <property type="molecule type" value="Genomic_DNA"/>
</dbReference>
<organism evidence="2">
    <name type="scientific">Rheinheimera sp. BAL341</name>
    <dbReference type="NCBI Taxonomy" id="1708203"/>
    <lineage>
        <taxon>Bacteria</taxon>
        <taxon>Pseudomonadati</taxon>
        <taxon>Pseudomonadota</taxon>
        <taxon>Gammaproteobacteria</taxon>
        <taxon>Chromatiales</taxon>
        <taxon>Chromatiaceae</taxon>
        <taxon>Rheinheimera</taxon>
    </lineage>
</organism>
<dbReference type="AlphaFoldDB" id="A0A486XU27"/>
<reference evidence="2" key="1">
    <citation type="submission" date="2019-04" db="EMBL/GenBank/DDBJ databases">
        <authorList>
            <person name="Brambilla D."/>
        </authorList>
    </citation>
    <scope>NUCLEOTIDE SEQUENCE</scope>
    <source>
        <strain evidence="2">BAL1</strain>
    </source>
</reference>
<keyword evidence="1" id="KW-0732">Signal</keyword>
<accession>A0A486XU27</accession>
<protein>
    <submittedName>
        <fullName evidence="2">Gll0496 protein</fullName>
    </submittedName>
</protein>